<dbReference type="EMBL" id="FUYR01000003">
    <property type="protein sequence ID" value="SKB81510.1"/>
    <property type="molecule type" value="Genomic_DNA"/>
</dbReference>
<dbReference type="PANTHER" id="PTHR43158">
    <property type="entry name" value="SKFA PEPTIDE EXPORT ATP-BINDING PROTEIN SKFE"/>
    <property type="match status" value="1"/>
</dbReference>
<organism evidence="4 5">
    <name type="scientific">Daejeonella lutea</name>
    <dbReference type="NCBI Taxonomy" id="572036"/>
    <lineage>
        <taxon>Bacteria</taxon>
        <taxon>Pseudomonadati</taxon>
        <taxon>Bacteroidota</taxon>
        <taxon>Sphingobacteriia</taxon>
        <taxon>Sphingobacteriales</taxon>
        <taxon>Sphingobacteriaceae</taxon>
        <taxon>Daejeonella</taxon>
    </lineage>
</organism>
<dbReference type="Proteomes" id="UP000189981">
    <property type="component" value="Unassembled WGS sequence"/>
</dbReference>
<evidence type="ECO:0000313" key="4">
    <source>
        <dbReference type="EMBL" id="SKB81510.1"/>
    </source>
</evidence>
<feature type="domain" description="ABC transporter" evidence="3">
    <location>
        <begin position="8"/>
        <end position="260"/>
    </location>
</feature>
<keyword evidence="2 4" id="KW-0067">ATP-binding</keyword>
<name>A0A1T5ECH0_9SPHI</name>
<dbReference type="SMART" id="SM00382">
    <property type="entry name" value="AAA"/>
    <property type="match status" value="2"/>
</dbReference>
<proteinExistence type="predicted"/>
<evidence type="ECO:0000313" key="5">
    <source>
        <dbReference type="Proteomes" id="UP000189981"/>
    </source>
</evidence>
<dbReference type="CDD" id="cd00267">
    <property type="entry name" value="ABC_ATPase"/>
    <property type="match status" value="1"/>
</dbReference>
<feature type="domain" description="ABC transporter" evidence="3">
    <location>
        <begin position="279"/>
        <end position="500"/>
    </location>
</feature>
<dbReference type="InterPro" id="IPR003439">
    <property type="entry name" value="ABC_transporter-like_ATP-bd"/>
</dbReference>
<dbReference type="PROSITE" id="PS50893">
    <property type="entry name" value="ABC_TRANSPORTER_2"/>
    <property type="match status" value="2"/>
</dbReference>
<dbReference type="GO" id="GO:0005524">
    <property type="term" value="F:ATP binding"/>
    <property type="evidence" value="ECO:0007669"/>
    <property type="project" value="UniProtKB-KW"/>
</dbReference>
<protein>
    <submittedName>
        <fullName evidence="4">Molybdate transport system ATP-binding protein</fullName>
    </submittedName>
</protein>
<sequence length="500" mass="55964">MPVSETILSFQNISIRSFNKIIFEDLNFNLRKGEHWALVGKSGSGKSILLDAFAGKSSFPNGRAKYPAIDHYIREAKTDDPLLNRFKLIAQVSSRHHFTNLSNTTDLYYQQRFNSMDSEDSQTVKQYLSAVRSYRPEGIWTLEHTAARLMLTPLLDKQLIKLSNGETKRLMIAAALVRNPILLLLDNPLTGLDISSRAGFDKLMQEIADSGISVIMSSSPNEIPECITHVAVVKDGFIEQVPKTLFKPEHHTRPETAVDIGELKDLLSTGTAQDYKIIVGMDGVTIRYGEKIILENISWRINQGERWMLGGPNGAGKSTLLSLINGDNPQAFANKIILFDKPKGKGESIWDIKKKIGFVSPELFQYFPVESSCMQIIESGFYDTMGLFRKSGEAKAAICLRWMRLLGIDQHSGTLLKSVPVSVQRLCLLARALVKNPPLLIFDEPCQGMDAEQQERFRNLVDEICKISAVSLIYVSHYESEKPSAVTKILRLDNGKVISI</sequence>
<dbReference type="PANTHER" id="PTHR43158:SF2">
    <property type="entry name" value="SKFA PEPTIDE EXPORT ATP-BINDING PROTEIN SKFE"/>
    <property type="match status" value="1"/>
</dbReference>
<evidence type="ECO:0000259" key="3">
    <source>
        <dbReference type="PROSITE" id="PS50893"/>
    </source>
</evidence>
<dbReference type="InterPro" id="IPR027417">
    <property type="entry name" value="P-loop_NTPase"/>
</dbReference>
<dbReference type="AlphaFoldDB" id="A0A1T5ECH0"/>
<dbReference type="SUPFAM" id="SSF52540">
    <property type="entry name" value="P-loop containing nucleoside triphosphate hydrolases"/>
    <property type="match status" value="2"/>
</dbReference>
<dbReference type="Pfam" id="PF00005">
    <property type="entry name" value="ABC_tran"/>
    <property type="match status" value="2"/>
</dbReference>
<evidence type="ECO:0000256" key="1">
    <source>
        <dbReference type="ARBA" id="ARBA00022741"/>
    </source>
</evidence>
<dbReference type="Gene3D" id="3.40.50.300">
    <property type="entry name" value="P-loop containing nucleotide triphosphate hydrolases"/>
    <property type="match status" value="2"/>
</dbReference>
<dbReference type="InterPro" id="IPR003593">
    <property type="entry name" value="AAA+_ATPase"/>
</dbReference>
<evidence type="ECO:0000256" key="2">
    <source>
        <dbReference type="ARBA" id="ARBA00022840"/>
    </source>
</evidence>
<gene>
    <name evidence="4" type="ORF">SAMN05661099_2877</name>
</gene>
<accession>A0A1T5ECH0</accession>
<keyword evidence="5" id="KW-1185">Reference proteome</keyword>
<dbReference type="STRING" id="572036.SAMN05661099_2877"/>
<keyword evidence="1" id="KW-0547">Nucleotide-binding</keyword>
<dbReference type="GO" id="GO:0016887">
    <property type="term" value="F:ATP hydrolysis activity"/>
    <property type="evidence" value="ECO:0007669"/>
    <property type="project" value="InterPro"/>
</dbReference>
<reference evidence="5" key="1">
    <citation type="submission" date="2017-02" db="EMBL/GenBank/DDBJ databases">
        <authorList>
            <person name="Varghese N."/>
            <person name="Submissions S."/>
        </authorList>
    </citation>
    <scope>NUCLEOTIDE SEQUENCE [LARGE SCALE GENOMIC DNA]</scope>
    <source>
        <strain evidence="5">DSM 22385</strain>
    </source>
</reference>